<dbReference type="KEGG" id="csh:Closa_0420"/>
<dbReference type="HOGENOM" id="CLU_187427_5_0_9"/>
<proteinExistence type="predicted"/>
<dbReference type="Proteomes" id="UP000001662">
    <property type="component" value="Chromosome"/>
</dbReference>
<protein>
    <submittedName>
        <fullName evidence="1">Uncharacterized protein</fullName>
    </submittedName>
</protein>
<reference evidence="1" key="1">
    <citation type="submission" date="2010-07" db="EMBL/GenBank/DDBJ databases">
        <title>Complete sequence of Clostridium saccharolyticum WM1.</title>
        <authorList>
            <consortium name="US DOE Joint Genome Institute"/>
            <person name="Lucas S."/>
            <person name="Copeland A."/>
            <person name="Lapidus A."/>
            <person name="Cheng J.-F."/>
            <person name="Bruce D."/>
            <person name="Goodwin L."/>
            <person name="Pitluck S."/>
            <person name="Chertkov O."/>
            <person name="Detter J.C."/>
            <person name="Han C."/>
            <person name="Tapia R."/>
            <person name="Land M."/>
            <person name="Hauser L."/>
            <person name="Chang Y.-J."/>
            <person name="Jeffries C."/>
            <person name="Kyrpides N."/>
            <person name="Ivanova N."/>
            <person name="Mikhailova N."/>
            <person name="Mouttaki H."/>
            <person name="Lin L."/>
            <person name="Zhou J."/>
            <person name="Hemme C.L."/>
            <person name="Woyke T."/>
        </authorList>
    </citation>
    <scope>NUCLEOTIDE SEQUENCE [LARGE SCALE GENOMIC DNA]</scope>
    <source>
        <strain evidence="1">WM1</strain>
    </source>
</reference>
<dbReference type="RefSeq" id="WP_013271155.1">
    <property type="nucleotide sequence ID" value="NC_014376.1"/>
</dbReference>
<accession>D9R3U4</accession>
<dbReference type="OrthoDB" id="1957273at2"/>
<gene>
    <name evidence="1" type="ordered locus">Closa_0420</name>
</gene>
<dbReference type="EMBL" id="CP002109">
    <property type="protein sequence ID" value="ADL03057.1"/>
    <property type="molecule type" value="Genomic_DNA"/>
</dbReference>
<dbReference type="PaxDb" id="610130-Closa_0420"/>
<sequence>MSASESQIKATIKYAKEKLKRVPLDLKKAEYEKYKSFSESRGMSMRGFIIAAMEEKMQRDSE</sequence>
<evidence type="ECO:0000313" key="1">
    <source>
        <dbReference type="EMBL" id="ADL03057.1"/>
    </source>
</evidence>
<dbReference type="eggNOG" id="ENOG502ZWRZ">
    <property type="taxonomic scope" value="Bacteria"/>
</dbReference>
<name>D9R3U4_LACSW</name>
<evidence type="ECO:0000313" key="2">
    <source>
        <dbReference type="Proteomes" id="UP000001662"/>
    </source>
</evidence>
<dbReference type="AlphaFoldDB" id="D9R3U4"/>
<keyword evidence="2" id="KW-1185">Reference proteome</keyword>
<organism evidence="1 2">
    <name type="scientific">Lacrimispora saccharolytica (strain ATCC 35040 / DSM 2544 / NRCC 2533 / WM1)</name>
    <name type="common">Clostridium saccharolyticum</name>
    <dbReference type="NCBI Taxonomy" id="610130"/>
    <lineage>
        <taxon>Bacteria</taxon>
        <taxon>Bacillati</taxon>
        <taxon>Bacillota</taxon>
        <taxon>Clostridia</taxon>
        <taxon>Lachnospirales</taxon>
        <taxon>Lachnospiraceae</taxon>
        <taxon>Lacrimispora</taxon>
    </lineage>
</organism>